<proteinExistence type="predicted"/>
<organism evidence="2">
    <name type="scientific">marine metagenome</name>
    <dbReference type="NCBI Taxonomy" id="408172"/>
    <lineage>
        <taxon>unclassified sequences</taxon>
        <taxon>metagenomes</taxon>
        <taxon>ecological metagenomes</taxon>
    </lineage>
</organism>
<gene>
    <name evidence="2" type="ORF">METZ01_LOCUS284211</name>
</gene>
<keyword evidence="1" id="KW-0472">Membrane</keyword>
<dbReference type="AlphaFoldDB" id="A0A382L8H7"/>
<dbReference type="EMBL" id="UINC01084579">
    <property type="protein sequence ID" value="SVC31357.1"/>
    <property type="molecule type" value="Genomic_DNA"/>
</dbReference>
<name>A0A382L8H7_9ZZZZ</name>
<feature type="transmembrane region" description="Helical" evidence="1">
    <location>
        <begin position="41"/>
        <end position="61"/>
    </location>
</feature>
<evidence type="ECO:0000313" key="2">
    <source>
        <dbReference type="EMBL" id="SVC31357.1"/>
    </source>
</evidence>
<protein>
    <submittedName>
        <fullName evidence="2">Uncharacterized protein</fullName>
    </submittedName>
</protein>
<accession>A0A382L8H7</accession>
<reference evidence="2" key="1">
    <citation type="submission" date="2018-05" db="EMBL/GenBank/DDBJ databases">
        <authorList>
            <person name="Lanie J.A."/>
            <person name="Ng W.-L."/>
            <person name="Kazmierczak K.M."/>
            <person name="Andrzejewski T.M."/>
            <person name="Davidsen T.M."/>
            <person name="Wayne K.J."/>
            <person name="Tettelin H."/>
            <person name="Glass J.I."/>
            <person name="Rusch D."/>
            <person name="Podicherti R."/>
            <person name="Tsui H.-C.T."/>
            <person name="Winkler M.E."/>
        </authorList>
    </citation>
    <scope>NUCLEOTIDE SEQUENCE</scope>
</reference>
<keyword evidence="1" id="KW-0812">Transmembrane</keyword>
<sequence>MSNFCKYELAAEILTSVCLAKSCTVIILAALIYFIALDSSIITEVVIFVTLLFSDFLDFFCSASLLCDLSFCAGDLFFDPPI</sequence>
<keyword evidence="1" id="KW-1133">Transmembrane helix</keyword>
<feature type="transmembrane region" description="Helical" evidence="1">
    <location>
        <begin position="12"/>
        <end position="35"/>
    </location>
</feature>
<evidence type="ECO:0000256" key="1">
    <source>
        <dbReference type="SAM" id="Phobius"/>
    </source>
</evidence>